<evidence type="ECO:0000259" key="6">
    <source>
        <dbReference type="PROSITE" id="PS51722"/>
    </source>
</evidence>
<dbReference type="GO" id="GO:0003924">
    <property type="term" value="F:GTPase activity"/>
    <property type="evidence" value="ECO:0007669"/>
    <property type="project" value="InterPro"/>
</dbReference>
<dbReference type="GO" id="GO:1990904">
    <property type="term" value="C:ribonucleoprotein complex"/>
    <property type="evidence" value="ECO:0007669"/>
    <property type="project" value="TreeGrafter"/>
</dbReference>
<dbReference type="NCBIfam" id="TIGR00231">
    <property type="entry name" value="small_GTP"/>
    <property type="match status" value="1"/>
</dbReference>
<evidence type="ECO:0000313" key="8">
    <source>
        <dbReference type="WBParaSite" id="ACRNAN_scaffold978.g15133.t1"/>
    </source>
</evidence>
<name>A0A914EPK1_9BILA</name>
<dbReference type="GO" id="GO:0043022">
    <property type="term" value="F:ribosome binding"/>
    <property type="evidence" value="ECO:0007669"/>
    <property type="project" value="TreeGrafter"/>
</dbReference>
<dbReference type="SUPFAM" id="SSF52540">
    <property type="entry name" value="P-loop containing nucleoside triphosphate hydrolases"/>
    <property type="match status" value="1"/>
</dbReference>
<dbReference type="InterPro" id="IPR020568">
    <property type="entry name" value="Ribosomal_Su5_D2-typ_SF"/>
</dbReference>
<dbReference type="InterPro" id="IPR014721">
    <property type="entry name" value="Ribsml_uS5_D2-typ_fold_subgr"/>
</dbReference>
<dbReference type="CDD" id="cd01681">
    <property type="entry name" value="aeEF2_snRNP_like_IV"/>
    <property type="match status" value="1"/>
</dbReference>
<dbReference type="FunFam" id="3.30.70.240:FF:000006">
    <property type="entry name" value="Elongation factor like GTPase 1"/>
    <property type="match status" value="1"/>
</dbReference>
<keyword evidence="1" id="KW-0690">Ribosome biogenesis</keyword>
<dbReference type="SUPFAM" id="SSF54980">
    <property type="entry name" value="EF-G C-terminal domain-like"/>
    <property type="match status" value="2"/>
</dbReference>
<organism evidence="7 8">
    <name type="scientific">Acrobeloides nanus</name>
    <dbReference type="NCBI Taxonomy" id="290746"/>
    <lineage>
        <taxon>Eukaryota</taxon>
        <taxon>Metazoa</taxon>
        <taxon>Ecdysozoa</taxon>
        <taxon>Nematoda</taxon>
        <taxon>Chromadorea</taxon>
        <taxon>Rhabditida</taxon>
        <taxon>Tylenchina</taxon>
        <taxon>Cephalobomorpha</taxon>
        <taxon>Cephaloboidea</taxon>
        <taxon>Cephalobidae</taxon>
        <taxon>Acrobeloides</taxon>
    </lineage>
</organism>
<dbReference type="Gene3D" id="3.30.230.10">
    <property type="match status" value="1"/>
</dbReference>
<dbReference type="Gene3D" id="2.40.30.10">
    <property type="entry name" value="Translation factors"/>
    <property type="match status" value="1"/>
</dbReference>
<dbReference type="InterPro" id="IPR009000">
    <property type="entry name" value="Transl_B-barrel_sf"/>
</dbReference>
<dbReference type="PROSITE" id="PS51722">
    <property type="entry name" value="G_TR_2"/>
    <property type="match status" value="1"/>
</dbReference>
<feature type="domain" description="Tr-type G" evidence="6">
    <location>
        <begin position="240"/>
        <end position="459"/>
    </location>
</feature>
<dbReference type="SMART" id="SM00838">
    <property type="entry name" value="EFG_C"/>
    <property type="match status" value="1"/>
</dbReference>
<dbReference type="FunFam" id="3.30.70.870:FF:000002">
    <property type="entry name" value="Translation elongation factor 2"/>
    <property type="match status" value="1"/>
</dbReference>
<dbReference type="InterPro" id="IPR027417">
    <property type="entry name" value="P-loop_NTPase"/>
</dbReference>
<dbReference type="Pfam" id="PF25118">
    <property type="entry name" value="EFL1"/>
    <property type="match status" value="1"/>
</dbReference>
<evidence type="ECO:0000256" key="4">
    <source>
        <dbReference type="ARBA" id="ARBA00023134"/>
    </source>
</evidence>
<dbReference type="Gene3D" id="3.40.50.300">
    <property type="entry name" value="P-loop containing nucleotide triphosphate hydrolases"/>
    <property type="match status" value="1"/>
</dbReference>
<reference evidence="8" key="1">
    <citation type="submission" date="2022-11" db="UniProtKB">
        <authorList>
            <consortium name="WormBaseParasite"/>
        </authorList>
    </citation>
    <scope>IDENTIFICATION</scope>
</reference>
<sequence>MCRRKCEYKRLTVSQSLRFSKLRHDQLEDVIQLSPYISQTLNSNQWVQEVSGLLQHGVAVLKISHIITDRLAKIPLGQLNPQMNDLICRSTSMVVPRFDDLLRALAAPNVDIRLIEARVTSLTTTCWALVSPFYLLNPKYKESFGALIAEMELHQQFLQRAVQQVEFATSSANITATNEESNTELLTSSPPTKKPINEIKPPINQVVLPKNHDDGSKTEHKMAYLVDSSVSSIFEQLTPKEVRNVCIIAHVDHGKTSLADCLISGTGLISARFSGKLRFMDSREDEQTRGITMKSSAISLYYNPLMINLIDSPGHVDFSCEVHYALNLADIAILVVDLVEGVCSQTETLLREAIYSHVDIILVLNKFDRLVVELKMTEAEAFRHIRRLIELINSCVAQIIQGYLLEEDWQKFEATESSRHFDPTKGNVLFASAIHGYAFSLEDFVELWAPKMSIDKELLLRNFFADAYLTPNGIKPDAEAKGKRTVFEQLVLQPLWEVHKCGLIEKQLDKLKEFAKKLSIPPLKSRRIDDAFDEFMRLFLPLTRAAVRAIAKCKSPKETCAEDERLSIFVSPNNHRLWKALRFCDPEAEICVAYVAKLLLCDGKKVAMCRILSGRLVNGTLLYIVDSNQDQSSSITINNLYVLMGRELLPIKSASAGSICAFELDDLASIGTTLCSQPLTETLNLKSSLIEPLVRVSIRTEGDPEEWEKLRKSLRQLAMLDSAVRVFELENGELALVTSGEVHLQKCIQDLNDMGQTNISVSEPMVPFLETIIPDSQCSYAKILTEQLTECNLKNYGISFKLRSISLPDEIVKFLQQNDHILKRTREGIIEQGEHEEFRTSLLKICCETLPKLKGSWWYRKSEQELSSLIERIWSFGPFRAKYNILFNAIPDYDRPSIWRHSNSKLRQLDRAVIAGFDLAMSQGPLCDEPMQGVGILVEQWQIGEGLDDPEAAAQRLQDPQIYGQMISAVKQACKVALKKHPLRLVAAMHKCKIQSNSQALGKVHSVLAQRHAKVINEDTNETTGLFEIFAYMPIVESFSFCEQLRKRTSGMASAQMEFSHWQLIEEDPFWKPTTEEEIEEYGEKGDSINQALMYMNSVRKRKGIPTDEVIVVSAEKQRNLKRNK</sequence>
<dbReference type="SUPFAM" id="SSF50447">
    <property type="entry name" value="Translation proteins"/>
    <property type="match status" value="1"/>
</dbReference>
<keyword evidence="7" id="KW-1185">Reference proteome</keyword>
<dbReference type="AlphaFoldDB" id="A0A914EPK1"/>
<dbReference type="Pfam" id="PF00009">
    <property type="entry name" value="GTP_EFTU"/>
    <property type="match status" value="1"/>
</dbReference>
<dbReference type="Pfam" id="PF00679">
    <property type="entry name" value="EFG_C"/>
    <property type="match status" value="1"/>
</dbReference>
<dbReference type="InterPro" id="IPR000640">
    <property type="entry name" value="EFG_V-like"/>
</dbReference>
<dbReference type="PANTHER" id="PTHR42908">
    <property type="entry name" value="TRANSLATION ELONGATION FACTOR-RELATED"/>
    <property type="match status" value="1"/>
</dbReference>
<evidence type="ECO:0000256" key="1">
    <source>
        <dbReference type="ARBA" id="ARBA00022517"/>
    </source>
</evidence>
<dbReference type="GO" id="GO:0005525">
    <property type="term" value="F:GTP binding"/>
    <property type="evidence" value="ECO:0007669"/>
    <property type="project" value="UniProtKB-KW"/>
</dbReference>
<accession>A0A914EPK1</accession>
<protein>
    <recommendedName>
        <fullName evidence="5">Elongation factor-like 1</fullName>
    </recommendedName>
</protein>
<dbReference type="WBParaSite" id="ACRNAN_scaffold978.g15133.t1">
    <property type="protein sequence ID" value="ACRNAN_scaffold978.g15133.t1"/>
    <property type="gene ID" value="ACRNAN_scaffold978.g15133"/>
</dbReference>
<dbReference type="CDD" id="cd04096">
    <property type="entry name" value="eEF2_snRNP_like_C"/>
    <property type="match status" value="1"/>
</dbReference>
<dbReference type="SUPFAM" id="SSF54211">
    <property type="entry name" value="Ribosomal protein S5 domain 2-like"/>
    <property type="match status" value="1"/>
</dbReference>
<keyword evidence="4" id="KW-0342">GTP-binding</keyword>
<dbReference type="GO" id="GO:0042256">
    <property type="term" value="P:cytosolic ribosome assembly"/>
    <property type="evidence" value="ECO:0007669"/>
    <property type="project" value="TreeGrafter"/>
</dbReference>
<dbReference type="InterPro" id="IPR035647">
    <property type="entry name" value="EFG_III/V"/>
</dbReference>
<dbReference type="InterPro" id="IPR000795">
    <property type="entry name" value="T_Tr_GTP-bd_dom"/>
</dbReference>
<keyword evidence="3" id="KW-0378">Hydrolase</keyword>
<dbReference type="Proteomes" id="UP000887540">
    <property type="component" value="Unplaced"/>
</dbReference>
<evidence type="ECO:0000256" key="3">
    <source>
        <dbReference type="ARBA" id="ARBA00022801"/>
    </source>
</evidence>
<dbReference type="GO" id="GO:0005829">
    <property type="term" value="C:cytosol"/>
    <property type="evidence" value="ECO:0007669"/>
    <property type="project" value="TreeGrafter"/>
</dbReference>
<dbReference type="Gene3D" id="3.30.70.870">
    <property type="entry name" value="Elongation Factor G (Translational Gtpase), domain 3"/>
    <property type="match status" value="1"/>
</dbReference>
<dbReference type="Gene3D" id="1.20.1410.10">
    <property type="entry name" value="I/LWEQ domain"/>
    <property type="match status" value="1"/>
</dbReference>
<evidence type="ECO:0000313" key="7">
    <source>
        <dbReference type="Proteomes" id="UP000887540"/>
    </source>
</evidence>
<evidence type="ECO:0000256" key="2">
    <source>
        <dbReference type="ARBA" id="ARBA00022741"/>
    </source>
</evidence>
<evidence type="ECO:0000256" key="5">
    <source>
        <dbReference type="ARBA" id="ARBA00081809"/>
    </source>
</evidence>
<keyword evidence="2" id="KW-0547">Nucleotide-binding</keyword>
<dbReference type="InterPro" id="IPR005225">
    <property type="entry name" value="Small_GTP-bd"/>
</dbReference>
<dbReference type="Gene3D" id="3.30.70.240">
    <property type="match status" value="1"/>
</dbReference>
<dbReference type="PANTHER" id="PTHR42908:SF3">
    <property type="entry name" value="ELONGATION FACTOR-LIKE GTPASE 1"/>
    <property type="match status" value="1"/>
</dbReference>
<proteinExistence type="predicted"/>
<dbReference type="InterPro" id="IPR056752">
    <property type="entry name" value="EFL1"/>
</dbReference>
<dbReference type="PRINTS" id="PR00315">
    <property type="entry name" value="ELONGATNFCT"/>
</dbReference>